<organism evidence="1 2">
    <name type="scientific">Gigaspora rosea</name>
    <dbReference type="NCBI Taxonomy" id="44941"/>
    <lineage>
        <taxon>Eukaryota</taxon>
        <taxon>Fungi</taxon>
        <taxon>Fungi incertae sedis</taxon>
        <taxon>Mucoromycota</taxon>
        <taxon>Glomeromycotina</taxon>
        <taxon>Glomeromycetes</taxon>
        <taxon>Diversisporales</taxon>
        <taxon>Gigasporaceae</taxon>
        <taxon>Gigaspora</taxon>
    </lineage>
</organism>
<dbReference type="Proteomes" id="UP000266673">
    <property type="component" value="Unassembled WGS sequence"/>
</dbReference>
<evidence type="ECO:0000313" key="1">
    <source>
        <dbReference type="EMBL" id="RIB07069.1"/>
    </source>
</evidence>
<dbReference type="OrthoDB" id="2489873at2759"/>
<proteinExistence type="predicted"/>
<protein>
    <submittedName>
        <fullName evidence="1">Uncharacterized protein</fullName>
    </submittedName>
</protein>
<evidence type="ECO:0000313" key="2">
    <source>
        <dbReference type="Proteomes" id="UP000266673"/>
    </source>
</evidence>
<gene>
    <name evidence="1" type="ORF">C2G38_2215497</name>
</gene>
<accession>A0A397UE51</accession>
<dbReference type="AlphaFoldDB" id="A0A397UE51"/>
<comment type="caution">
    <text evidence="1">The sequence shown here is derived from an EMBL/GenBank/DDBJ whole genome shotgun (WGS) entry which is preliminary data.</text>
</comment>
<dbReference type="EMBL" id="QKWP01001719">
    <property type="protein sequence ID" value="RIB07069.1"/>
    <property type="molecule type" value="Genomic_DNA"/>
</dbReference>
<name>A0A397UE51_9GLOM</name>
<keyword evidence="2" id="KW-1185">Reference proteome</keyword>
<sequence>MVIVKTRGEIRKERSQAKSNSTCRCTLGKLRIVNCKIVRQNQAYVQASNTAMLNRKKRRKVSVRLKRDHEAEIANIPLRVLEMNKEFNMAAKEYTTWPLPLTHFIRSHILIIKQNWG</sequence>
<reference evidence="1 2" key="1">
    <citation type="submission" date="2018-06" db="EMBL/GenBank/DDBJ databases">
        <title>Comparative genomics reveals the genomic features of Rhizophagus irregularis, R. cerebriforme, R. diaphanum and Gigaspora rosea, and their symbiotic lifestyle signature.</title>
        <authorList>
            <person name="Morin E."/>
            <person name="San Clemente H."/>
            <person name="Chen E.C.H."/>
            <person name="De La Providencia I."/>
            <person name="Hainaut M."/>
            <person name="Kuo A."/>
            <person name="Kohler A."/>
            <person name="Murat C."/>
            <person name="Tang N."/>
            <person name="Roy S."/>
            <person name="Loubradou J."/>
            <person name="Henrissat B."/>
            <person name="Grigoriev I.V."/>
            <person name="Corradi N."/>
            <person name="Roux C."/>
            <person name="Martin F.M."/>
        </authorList>
    </citation>
    <scope>NUCLEOTIDE SEQUENCE [LARGE SCALE GENOMIC DNA]</scope>
    <source>
        <strain evidence="1 2">DAOM 194757</strain>
    </source>
</reference>